<name>A0ACC6ST42_9HYPH</name>
<evidence type="ECO:0000313" key="1">
    <source>
        <dbReference type="EMBL" id="MER9282899.1"/>
    </source>
</evidence>
<organism evidence="1 2">
    <name type="scientific">Mesorhizobium australicum</name>
    <dbReference type="NCBI Taxonomy" id="536018"/>
    <lineage>
        <taxon>Bacteria</taxon>
        <taxon>Pseudomonadati</taxon>
        <taxon>Pseudomonadota</taxon>
        <taxon>Alphaproteobacteria</taxon>
        <taxon>Hyphomicrobiales</taxon>
        <taxon>Phyllobacteriaceae</taxon>
        <taxon>Mesorhizobium</taxon>
    </lineage>
</organism>
<reference evidence="1 2" key="1">
    <citation type="journal article" date="2024" name="Proc. Natl. Acad. Sci. U.S.A.">
        <title>The evolutionary genomics of adaptation to stress in wild rhizobium bacteria.</title>
        <authorList>
            <person name="Kehlet-Delgado H."/>
            <person name="Montoya A.P."/>
            <person name="Jensen K.T."/>
            <person name="Wendlandt C.E."/>
            <person name="Dexheimer C."/>
            <person name="Roberts M."/>
            <person name="Torres Martinez L."/>
            <person name="Friesen M.L."/>
            <person name="Griffitts J.S."/>
            <person name="Porter S.S."/>
        </authorList>
    </citation>
    <scope>NUCLEOTIDE SEQUENCE [LARGE SCALE GENOMIC DNA]</scope>
    <source>
        <strain evidence="1 2">M0468</strain>
    </source>
</reference>
<keyword evidence="2" id="KW-1185">Reference proteome</keyword>
<accession>A0ACC6ST42</accession>
<proteinExistence type="predicted"/>
<comment type="caution">
    <text evidence="1">The sequence shown here is derived from an EMBL/GenBank/DDBJ whole genome shotgun (WGS) entry which is preliminary data.</text>
</comment>
<gene>
    <name evidence="1" type="ORF">NKI81_02830</name>
</gene>
<dbReference type="Proteomes" id="UP001480082">
    <property type="component" value="Unassembled WGS sequence"/>
</dbReference>
<evidence type="ECO:0000313" key="2">
    <source>
        <dbReference type="Proteomes" id="UP001480082"/>
    </source>
</evidence>
<protein>
    <submittedName>
        <fullName evidence="1">PAS domain S-box protein</fullName>
    </submittedName>
</protein>
<dbReference type="EMBL" id="JAMYRI010000001">
    <property type="protein sequence ID" value="MER9282899.1"/>
    <property type="molecule type" value="Genomic_DNA"/>
</dbReference>
<sequence>MRLRIGGPVLSDRLRQHLVSSAVLLATLLLEMKSLLTGGGSAAFLECVPAIVIIAFLEDRWPAMAATFAMVAVGLAVRLGANGQLVGDDLSGAILLALSGGMIAFLFHRSRQELRGALDVAENRLAAIETTEARYRRAFERAALGFATANDRGELLQVNMCMCSMSGYAQEELVGQHIETLVHPDERDLFARLGRGLSAEAPSFGLEMRLRKKDGTVFWARVTLSWSGPEKQLPMGIFVVFEDITERRAASEALLGQKEWLDLALLAGRLGTWRVDYKERIVSGSDQFWEILGLPPAASRPLDELSAIVHTADWPKLGAPSESIAATANYDAEVRVRRSDGQFRWIALRGREDIRDRYHQRFGIAADLTERRQTTLLRVAVRRQERLILEQRHRLSNLFAVITAVVKMIPASDQDISKYRGDLLERIRALESTHLLLINNAELSSSIRDIVAHALRPYAEAHRATITGPHVRIVGGAAESFAMIVHELTTNSVKHGVLGNSRGQVEVRWGVAPESSDGDIVFDWIERGGRDAKPVLRKGFGSIVLGADGTPLVGHSSKLEMSAGGLRYQLRLSQSEIQP</sequence>